<accession>A0A7M5WV56</accession>
<dbReference type="Proteomes" id="UP000594262">
    <property type="component" value="Unplaced"/>
</dbReference>
<dbReference type="EnsemblMetazoa" id="CLYHEMT013598.33">
    <property type="protein sequence ID" value="CLYHEMP013598.33"/>
    <property type="gene ID" value="CLYHEMG013598"/>
</dbReference>
<name>A0A7M5WV56_9CNID</name>
<proteinExistence type="predicted"/>
<dbReference type="AlphaFoldDB" id="A0A7M5WV56"/>
<organism evidence="1 2">
    <name type="scientific">Clytia hemisphaerica</name>
    <dbReference type="NCBI Taxonomy" id="252671"/>
    <lineage>
        <taxon>Eukaryota</taxon>
        <taxon>Metazoa</taxon>
        <taxon>Cnidaria</taxon>
        <taxon>Hydrozoa</taxon>
        <taxon>Hydroidolina</taxon>
        <taxon>Leptothecata</taxon>
        <taxon>Obeliida</taxon>
        <taxon>Clytiidae</taxon>
        <taxon>Clytia</taxon>
    </lineage>
</organism>
<keyword evidence="2" id="KW-1185">Reference proteome</keyword>
<protein>
    <submittedName>
        <fullName evidence="1">Uncharacterized protein</fullName>
    </submittedName>
</protein>
<evidence type="ECO:0000313" key="1">
    <source>
        <dbReference type="EnsemblMetazoa" id="CLYHEMP013598.33"/>
    </source>
</evidence>
<reference evidence="1" key="1">
    <citation type="submission" date="2021-01" db="UniProtKB">
        <authorList>
            <consortium name="EnsemblMetazoa"/>
        </authorList>
    </citation>
    <scope>IDENTIFICATION</scope>
</reference>
<evidence type="ECO:0000313" key="2">
    <source>
        <dbReference type="Proteomes" id="UP000594262"/>
    </source>
</evidence>
<sequence length="309" mass="36440">ELNEIINLLCQYSLVNERNECLEIHSLVQKVIRYRIEQKQFVEDESPLTLLEDVLLKIEVSVTDLVINADCEDLWHIHIFRLIMSGAIKTVNFHVSLLLNIATGRMELENLYQISELLSKVFLKQYRLFRDVETFHMLLLVHDRFINASIQLGLLNLNEIFAFEKEFSSELEENSVDVYWWKLEQAEAYNIHGQMSLYEDIVRNLFNELVKKKGLNDIKLSLARLLPVRGDVEVLLNSVDTNNLSDADFLVYYNAKCSLYIRNGCFDLAEQVLKDWKEHIHRKPFSRLFHLNFTKKNCFLLYKKGNYNE</sequence>
<dbReference type="OrthoDB" id="8123811at2759"/>